<evidence type="ECO:0000256" key="5">
    <source>
        <dbReference type="ARBA" id="ARBA00022692"/>
    </source>
</evidence>
<evidence type="ECO:0000256" key="1">
    <source>
        <dbReference type="ARBA" id="ARBA00004323"/>
    </source>
</evidence>
<name>A0ABP0RCY9_9DINO</name>
<evidence type="ECO:0000256" key="3">
    <source>
        <dbReference type="ARBA" id="ARBA00022676"/>
    </source>
</evidence>
<keyword evidence="9" id="KW-0472">Membrane</keyword>
<evidence type="ECO:0000256" key="7">
    <source>
        <dbReference type="ARBA" id="ARBA00022989"/>
    </source>
</evidence>
<dbReference type="Pfam" id="PF01762">
    <property type="entry name" value="Galactosyl_T"/>
    <property type="match status" value="1"/>
</dbReference>
<dbReference type="EMBL" id="CAXAMN010025806">
    <property type="protein sequence ID" value="CAK9098432.1"/>
    <property type="molecule type" value="Genomic_DNA"/>
</dbReference>
<comment type="similarity">
    <text evidence="2 10">Belongs to the glycosyltransferase 31 family.</text>
</comment>
<dbReference type="EC" id="2.4.1.-" evidence="10"/>
<keyword evidence="4" id="KW-0808">Transferase</keyword>
<keyword evidence="8 10" id="KW-0333">Golgi apparatus</keyword>
<protein>
    <recommendedName>
        <fullName evidence="10">Hexosyltransferase</fullName>
        <ecNumber evidence="10">2.4.1.-</ecNumber>
    </recommendedName>
</protein>
<gene>
    <name evidence="11" type="ORF">CCMP2556_LOCUS46645</name>
</gene>
<evidence type="ECO:0000256" key="10">
    <source>
        <dbReference type="RuleBase" id="RU363063"/>
    </source>
</evidence>
<evidence type="ECO:0000256" key="8">
    <source>
        <dbReference type="ARBA" id="ARBA00023034"/>
    </source>
</evidence>
<comment type="subcellular location">
    <subcellularLocation>
        <location evidence="1 10">Golgi apparatus membrane</location>
        <topology evidence="1 10">Single-pass type II membrane protein</topology>
    </subcellularLocation>
</comment>
<evidence type="ECO:0000256" key="4">
    <source>
        <dbReference type="ARBA" id="ARBA00022679"/>
    </source>
</evidence>
<evidence type="ECO:0000256" key="2">
    <source>
        <dbReference type="ARBA" id="ARBA00008661"/>
    </source>
</evidence>
<keyword evidence="12" id="KW-1185">Reference proteome</keyword>
<keyword evidence="6" id="KW-0735">Signal-anchor</keyword>
<accession>A0ABP0RCY9</accession>
<reference evidence="11 12" key="1">
    <citation type="submission" date="2024-02" db="EMBL/GenBank/DDBJ databases">
        <authorList>
            <person name="Chen Y."/>
            <person name="Shah S."/>
            <person name="Dougan E. K."/>
            <person name="Thang M."/>
            <person name="Chan C."/>
        </authorList>
    </citation>
    <scope>NUCLEOTIDE SEQUENCE [LARGE SCALE GENOMIC DNA]</scope>
</reference>
<evidence type="ECO:0000313" key="12">
    <source>
        <dbReference type="Proteomes" id="UP001642484"/>
    </source>
</evidence>
<evidence type="ECO:0000313" key="11">
    <source>
        <dbReference type="EMBL" id="CAK9098432.1"/>
    </source>
</evidence>
<dbReference type="Gene3D" id="3.90.550.50">
    <property type="match status" value="1"/>
</dbReference>
<dbReference type="PANTHER" id="PTHR11214">
    <property type="entry name" value="BETA-1,3-N-ACETYLGLUCOSAMINYLTRANSFERASE"/>
    <property type="match status" value="1"/>
</dbReference>
<evidence type="ECO:0000256" key="6">
    <source>
        <dbReference type="ARBA" id="ARBA00022968"/>
    </source>
</evidence>
<dbReference type="InterPro" id="IPR002659">
    <property type="entry name" value="Glyco_trans_31"/>
</dbReference>
<organism evidence="11 12">
    <name type="scientific">Durusdinium trenchii</name>
    <dbReference type="NCBI Taxonomy" id="1381693"/>
    <lineage>
        <taxon>Eukaryota</taxon>
        <taxon>Sar</taxon>
        <taxon>Alveolata</taxon>
        <taxon>Dinophyceae</taxon>
        <taxon>Suessiales</taxon>
        <taxon>Symbiodiniaceae</taxon>
        <taxon>Durusdinium</taxon>
    </lineage>
</organism>
<keyword evidence="7" id="KW-1133">Transmembrane helix</keyword>
<keyword evidence="3 10" id="KW-0328">Glycosyltransferase</keyword>
<evidence type="ECO:0000256" key="9">
    <source>
        <dbReference type="ARBA" id="ARBA00023136"/>
    </source>
</evidence>
<comment type="caution">
    <text evidence="11">The sequence shown here is derived from an EMBL/GenBank/DDBJ whole genome shotgun (WGS) entry which is preliminary data.</text>
</comment>
<proteinExistence type="inferred from homology"/>
<dbReference type="Proteomes" id="UP001642484">
    <property type="component" value="Unassembled WGS sequence"/>
</dbReference>
<sequence length="294" mass="33055">MRWLALAALENALALRGGPCSEWFDNAWLKSEGFSADVCCWGRHPSCWQGEHSYDTCCRDFDVSDFEKHLAALGHAPHLLAQTLPAEEHFAIQPSQTSSATAHEFFRRAAPAARAVWTAAAAAEDAASLHGLALLVMTAPGNFARRRAIRRTWLQMLTWPGTENITYAFAMCAPDALTNSRLLDFNRQLAEEQELFRDLLILPWLEDVYWGWPHAAKTFLALLAALERQPFAQHFAVLHDDVYVHIPRLALLLADHPSGQGLYLGNAYRGHDFVGHRPTDGEEYEEMHGHRKMS</sequence>
<dbReference type="PANTHER" id="PTHR11214:SF376">
    <property type="entry name" value="HEXOSYLTRANSFERASE"/>
    <property type="match status" value="1"/>
</dbReference>
<keyword evidence="5" id="KW-0812">Transmembrane</keyword>